<dbReference type="InterPro" id="IPR016187">
    <property type="entry name" value="CTDL_fold"/>
</dbReference>
<organism evidence="3 4">
    <name type="scientific">Dechloromonas agitata</name>
    <dbReference type="NCBI Taxonomy" id="73030"/>
    <lineage>
        <taxon>Bacteria</taxon>
        <taxon>Pseudomonadati</taxon>
        <taxon>Pseudomonadota</taxon>
        <taxon>Betaproteobacteria</taxon>
        <taxon>Rhodocyclales</taxon>
        <taxon>Azonexaceae</taxon>
        <taxon>Dechloromonas</taxon>
    </lineage>
</organism>
<dbReference type="InterPro" id="IPR042095">
    <property type="entry name" value="SUMF_sf"/>
</dbReference>
<evidence type="ECO:0000313" key="3">
    <source>
        <dbReference type="EMBL" id="MBF1165650.1"/>
    </source>
</evidence>
<name>A0A930BTL6_9RHOO</name>
<dbReference type="Gene3D" id="3.90.1580.10">
    <property type="entry name" value="paralog of FGE (formylglycine-generating enzyme)"/>
    <property type="match status" value="1"/>
</dbReference>
<protein>
    <submittedName>
        <fullName evidence="3">Formylglycine-generating enzyme family protein</fullName>
    </submittedName>
</protein>
<dbReference type="AlphaFoldDB" id="A0A930BTL6"/>
<dbReference type="Proteomes" id="UP000718593">
    <property type="component" value="Unassembled WGS sequence"/>
</dbReference>
<dbReference type="PANTHER" id="PTHR23150:SF35">
    <property type="entry name" value="BLL6746 PROTEIN"/>
    <property type="match status" value="1"/>
</dbReference>
<sequence length="216" mass="23497">MVALPAGRFRMGSDPSEPGRDADESAPHSLALAAFAMARSETTREQWRALMGDDPSSFPACGAQCPVNQVDFDDARLFAERLSAKTGQRYRLPTEAEWEYACRAGESALYCGGDDAPALAWFQYPDAPWGPQPVGQKQANAWGLVDMSGNVAEWVADCGDAEPARSDPGLRCRQRVVRGGAWLNSEAHFVRAAGRAFSRPQGKGFSLGFRVVRELE</sequence>
<dbReference type="PANTHER" id="PTHR23150">
    <property type="entry name" value="SULFATASE MODIFYING FACTOR 1, 2"/>
    <property type="match status" value="1"/>
</dbReference>
<evidence type="ECO:0000313" key="4">
    <source>
        <dbReference type="Proteomes" id="UP000718593"/>
    </source>
</evidence>
<dbReference type="InterPro" id="IPR005532">
    <property type="entry name" value="SUMF_dom"/>
</dbReference>
<dbReference type="EMBL" id="JABZMI010000246">
    <property type="protein sequence ID" value="MBF1165650.1"/>
    <property type="molecule type" value="Genomic_DNA"/>
</dbReference>
<accession>A0A930BTL6</accession>
<dbReference type="SUPFAM" id="SSF56436">
    <property type="entry name" value="C-type lectin-like"/>
    <property type="match status" value="1"/>
</dbReference>
<proteinExistence type="predicted"/>
<reference evidence="3" key="1">
    <citation type="submission" date="2020-04" db="EMBL/GenBank/DDBJ databases">
        <title>Deep metagenomics examines the oral microbiome during advanced dental caries in children, revealing novel taxa and co-occurrences with host molecules.</title>
        <authorList>
            <person name="Baker J.L."/>
            <person name="Morton J.T."/>
            <person name="Dinis M."/>
            <person name="Alvarez R."/>
            <person name="Tran N.C."/>
            <person name="Knight R."/>
            <person name="Edlund A."/>
        </authorList>
    </citation>
    <scope>NUCLEOTIDE SEQUENCE</scope>
    <source>
        <strain evidence="3">JCVI_32_bin.24</strain>
    </source>
</reference>
<feature type="region of interest" description="Disordered" evidence="1">
    <location>
        <begin position="1"/>
        <end position="25"/>
    </location>
</feature>
<dbReference type="InterPro" id="IPR051043">
    <property type="entry name" value="Sulfatase_Mod_Factor_Kinase"/>
</dbReference>
<evidence type="ECO:0000259" key="2">
    <source>
        <dbReference type="Pfam" id="PF03781"/>
    </source>
</evidence>
<comment type="caution">
    <text evidence="3">The sequence shown here is derived from an EMBL/GenBank/DDBJ whole genome shotgun (WGS) entry which is preliminary data.</text>
</comment>
<dbReference type="GO" id="GO:0120147">
    <property type="term" value="F:formylglycine-generating oxidase activity"/>
    <property type="evidence" value="ECO:0007669"/>
    <property type="project" value="TreeGrafter"/>
</dbReference>
<gene>
    <name evidence="3" type="ORF">HXL68_11490</name>
</gene>
<evidence type="ECO:0000256" key="1">
    <source>
        <dbReference type="SAM" id="MobiDB-lite"/>
    </source>
</evidence>
<feature type="domain" description="Sulfatase-modifying factor enzyme-like" evidence="2">
    <location>
        <begin position="1"/>
        <end position="213"/>
    </location>
</feature>
<dbReference type="Pfam" id="PF03781">
    <property type="entry name" value="FGE-sulfatase"/>
    <property type="match status" value="1"/>
</dbReference>